<sequence length="175" mass="19720">MAISLLAMAFSALSVTAQTTPESDDDAKYATEMLKPGVQAPAFNLKTLDGKNFDSARLQGRYVVIDFWASWCPDCRKDAPNVVRMYNEFHKRGVEFIGVSFDTDREAWRKGVEKFNIPYVQVSELKKFHDTDIAKAYGVKWIPALYLIGKDGKVILGTVLSDKLEKALNELFDTK</sequence>
<dbReference type="Pfam" id="PF00578">
    <property type="entry name" value="AhpC-TSA"/>
    <property type="match status" value="1"/>
</dbReference>
<evidence type="ECO:0000313" key="8">
    <source>
        <dbReference type="Proteomes" id="UP000016600"/>
    </source>
</evidence>
<dbReference type="PANTHER" id="PTHR42852:SF6">
    <property type="entry name" value="THIOL:DISULFIDE INTERCHANGE PROTEIN DSBE"/>
    <property type="match status" value="1"/>
</dbReference>
<dbReference type="Gene3D" id="3.40.30.10">
    <property type="entry name" value="Glutaredoxin"/>
    <property type="match status" value="1"/>
</dbReference>
<dbReference type="GO" id="GO:0030313">
    <property type="term" value="C:cell envelope"/>
    <property type="evidence" value="ECO:0007669"/>
    <property type="project" value="UniProtKB-SubCell"/>
</dbReference>
<gene>
    <name evidence="7" type="ORF">HMPREF1218_1775</name>
</gene>
<evidence type="ECO:0000256" key="2">
    <source>
        <dbReference type="ARBA" id="ARBA00022748"/>
    </source>
</evidence>
<dbReference type="GO" id="GO:0017004">
    <property type="term" value="P:cytochrome complex assembly"/>
    <property type="evidence" value="ECO:0007669"/>
    <property type="project" value="UniProtKB-KW"/>
</dbReference>
<comment type="subcellular location">
    <subcellularLocation>
        <location evidence="1">Cell envelope</location>
    </subcellularLocation>
</comment>
<feature type="signal peptide" evidence="5">
    <location>
        <begin position="1"/>
        <end position="17"/>
    </location>
</feature>
<dbReference type="InterPro" id="IPR036249">
    <property type="entry name" value="Thioredoxin-like_sf"/>
</dbReference>
<feature type="domain" description="Thioredoxin" evidence="6">
    <location>
        <begin position="34"/>
        <end position="173"/>
    </location>
</feature>
<evidence type="ECO:0000259" key="6">
    <source>
        <dbReference type="PROSITE" id="PS51352"/>
    </source>
</evidence>
<keyword evidence="4" id="KW-0676">Redox-active center</keyword>
<keyword evidence="5" id="KW-0732">Signal</keyword>
<reference evidence="7 8" key="1">
    <citation type="submission" date="2013-08" db="EMBL/GenBank/DDBJ databases">
        <authorList>
            <person name="Durkin A.S."/>
            <person name="Haft D.R."/>
            <person name="McCorrison J."/>
            <person name="Torralba M."/>
            <person name="Gillis M."/>
            <person name="Haft D.H."/>
            <person name="Methe B."/>
            <person name="Sutton G."/>
            <person name="Nelson K.E."/>
        </authorList>
    </citation>
    <scope>NUCLEOTIDE SEQUENCE [LARGE SCALE GENOMIC DNA]</scope>
    <source>
        <strain evidence="7 8">F0068</strain>
    </source>
</reference>
<name>U2MJP4_9BACT</name>
<dbReference type="PROSITE" id="PS51352">
    <property type="entry name" value="THIOREDOXIN_2"/>
    <property type="match status" value="1"/>
</dbReference>
<keyword evidence="3" id="KW-1015">Disulfide bond</keyword>
<dbReference type="Proteomes" id="UP000016600">
    <property type="component" value="Unassembled WGS sequence"/>
</dbReference>
<dbReference type="InterPro" id="IPR013766">
    <property type="entry name" value="Thioredoxin_domain"/>
</dbReference>
<evidence type="ECO:0000256" key="3">
    <source>
        <dbReference type="ARBA" id="ARBA00023157"/>
    </source>
</evidence>
<evidence type="ECO:0000256" key="5">
    <source>
        <dbReference type="SAM" id="SignalP"/>
    </source>
</evidence>
<dbReference type="PANTHER" id="PTHR42852">
    <property type="entry name" value="THIOL:DISULFIDE INTERCHANGE PROTEIN DSBE"/>
    <property type="match status" value="1"/>
</dbReference>
<dbReference type="EMBL" id="AWET01000042">
    <property type="protein sequence ID" value="ERJ99478.1"/>
    <property type="molecule type" value="Genomic_DNA"/>
</dbReference>
<keyword evidence="8" id="KW-1185">Reference proteome</keyword>
<dbReference type="PATRIC" id="fig|1081904.3.peg.1864"/>
<dbReference type="InterPro" id="IPR050553">
    <property type="entry name" value="Thioredoxin_ResA/DsbE_sf"/>
</dbReference>
<organism evidence="7 8">
    <name type="scientific">Hoylesella pleuritidis F0068</name>
    <dbReference type="NCBI Taxonomy" id="1081904"/>
    <lineage>
        <taxon>Bacteria</taxon>
        <taxon>Pseudomonadati</taxon>
        <taxon>Bacteroidota</taxon>
        <taxon>Bacteroidia</taxon>
        <taxon>Bacteroidales</taxon>
        <taxon>Prevotellaceae</taxon>
        <taxon>Hoylesella</taxon>
    </lineage>
</organism>
<evidence type="ECO:0000256" key="1">
    <source>
        <dbReference type="ARBA" id="ARBA00004196"/>
    </source>
</evidence>
<dbReference type="GO" id="GO:0016209">
    <property type="term" value="F:antioxidant activity"/>
    <property type="evidence" value="ECO:0007669"/>
    <property type="project" value="InterPro"/>
</dbReference>
<evidence type="ECO:0000256" key="4">
    <source>
        <dbReference type="ARBA" id="ARBA00023284"/>
    </source>
</evidence>
<protein>
    <submittedName>
        <fullName evidence="7">Redoxin</fullName>
    </submittedName>
</protein>
<dbReference type="SUPFAM" id="SSF52833">
    <property type="entry name" value="Thioredoxin-like"/>
    <property type="match status" value="1"/>
</dbReference>
<comment type="caution">
    <text evidence="7">The sequence shown here is derived from an EMBL/GenBank/DDBJ whole genome shotgun (WGS) entry which is preliminary data.</text>
</comment>
<dbReference type="InterPro" id="IPR000866">
    <property type="entry name" value="AhpC/TSA"/>
</dbReference>
<feature type="chain" id="PRO_5004631030" evidence="5">
    <location>
        <begin position="18"/>
        <end position="175"/>
    </location>
</feature>
<dbReference type="AlphaFoldDB" id="U2MJP4"/>
<keyword evidence="2" id="KW-0201">Cytochrome c-type biogenesis</keyword>
<dbReference type="CDD" id="cd02966">
    <property type="entry name" value="TlpA_like_family"/>
    <property type="match status" value="1"/>
</dbReference>
<dbReference type="GO" id="GO:0016491">
    <property type="term" value="F:oxidoreductase activity"/>
    <property type="evidence" value="ECO:0007669"/>
    <property type="project" value="InterPro"/>
</dbReference>
<evidence type="ECO:0000313" key="7">
    <source>
        <dbReference type="EMBL" id="ERJ99478.1"/>
    </source>
</evidence>
<accession>U2MJP4</accession>
<proteinExistence type="predicted"/>